<name>A0A3N0XSR9_ANAGA</name>
<dbReference type="AlphaFoldDB" id="A0A3N0XSR9"/>
<gene>
    <name evidence="1" type="ORF">DPX16_3867</name>
</gene>
<comment type="caution">
    <text evidence="1">The sequence shown here is derived from an EMBL/GenBank/DDBJ whole genome shotgun (WGS) entry which is preliminary data.</text>
</comment>
<dbReference type="Proteomes" id="UP000281406">
    <property type="component" value="Unassembled WGS sequence"/>
</dbReference>
<evidence type="ECO:0000313" key="1">
    <source>
        <dbReference type="EMBL" id="ROJ30619.1"/>
    </source>
</evidence>
<sequence>MMAGVEEPEELRCVDTAIASVRDDIDSALILKEEQRTAIKAFVGRAQVVMDTPIRWKVKRRFKEVRLSVLLVFLMFVTSRVSAGKRRISCSQTVTLCRGPRSPGAAVLCASAFHGWREGEKEGEGLREGWLEILLCMCD</sequence>
<evidence type="ECO:0000313" key="2">
    <source>
        <dbReference type="Proteomes" id="UP000281406"/>
    </source>
</evidence>
<dbReference type="OrthoDB" id="10261556at2759"/>
<proteinExistence type="predicted"/>
<accession>A0A3N0XSR9</accession>
<protein>
    <submittedName>
        <fullName evidence="1">Uncharacterized protein</fullName>
    </submittedName>
</protein>
<reference evidence="1 2" key="1">
    <citation type="submission" date="2018-10" db="EMBL/GenBank/DDBJ databases">
        <title>Genome assembly for a Yunnan-Guizhou Plateau 3E fish, Anabarilius grahami (Regan), and its evolutionary and genetic applications.</title>
        <authorList>
            <person name="Jiang W."/>
        </authorList>
    </citation>
    <scope>NUCLEOTIDE SEQUENCE [LARGE SCALE GENOMIC DNA]</scope>
    <source>
        <strain evidence="1">AG-KIZ</strain>
        <tissue evidence="1">Muscle</tissue>
    </source>
</reference>
<organism evidence="1 2">
    <name type="scientific">Anabarilius grahami</name>
    <name type="common">Kanglang fish</name>
    <name type="synonym">Barilius grahami</name>
    <dbReference type="NCBI Taxonomy" id="495550"/>
    <lineage>
        <taxon>Eukaryota</taxon>
        <taxon>Metazoa</taxon>
        <taxon>Chordata</taxon>
        <taxon>Craniata</taxon>
        <taxon>Vertebrata</taxon>
        <taxon>Euteleostomi</taxon>
        <taxon>Actinopterygii</taxon>
        <taxon>Neopterygii</taxon>
        <taxon>Teleostei</taxon>
        <taxon>Ostariophysi</taxon>
        <taxon>Cypriniformes</taxon>
        <taxon>Xenocyprididae</taxon>
        <taxon>Xenocypridinae</taxon>
        <taxon>Xenocypridinae incertae sedis</taxon>
        <taxon>Anabarilius</taxon>
    </lineage>
</organism>
<dbReference type="EMBL" id="RJVU01061862">
    <property type="protein sequence ID" value="ROJ30619.1"/>
    <property type="molecule type" value="Genomic_DNA"/>
</dbReference>
<keyword evidence="2" id="KW-1185">Reference proteome</keyword>